<evidence type="ECO:0000313" key="4">
    <source>
        <dbReference type="EMBL" id="SVC93691.1"/>
    </source>
</evidence>
<dbReference type="PANTHER" id="PTHR43215">
    <property type="entry name" value="RADIAL SPOKE HEAD 1 HOMOLOG"/>
    <property type="match status" value="1"/>
</dbReference>
<feature type="domain" description="J" evidence="3">
    <location>
        <begin position="4"/>
        <end position="75"/>
    </location>
</feature>
<dbReference type="GO" id="GO:0005829">
    <property type="term" value="C:cytosol"/>
    <property type="evidence" value="ECO:0007669"/>
    <property type="project" value="TreeGrafter"/>
</dbReference>
<evidence type="ECO:0000256" key="1">
    <source>
        <dbReference type="ARBA" id="ARBA00022737"/>
    </source>
</evidence>
<gene>
    <name evidence="4" type="ORF">METZ01_LOCUS346545</name>
</gene>
<protein>
    <recommendedName>
        <fullName evidence="3">J domain-containing protein</fullName>
    </recommendedName>
</protein>
<dbReference type="Gene3D" id="2.20.110.10">
    <property type="entry name" value="Histone H3 K4-specific methyltransferase SET7/9 N-terminal domain"/>
    <property type="match status" value="2"/>
</dbReference>
<dbReference type="SMART" id="SM00698">
    <property type="entry name" value="MORN"/>
    <property type="match status" value="4"/>
</dbReference>
<dbReference type="SMART" id="SM00271">
    <property type="entry name" value="DnaJ"/>
    <property type="match status" value="1"/>
</dbReference>
<dbReference type="AlphaFoldDB" id="A0A382RAV5"/>
<dbReference type="InterPro" id="IPR001623">
    <property type="entry name" value="DnaJ_domain"/>
</dbReference>
<dbReference type="SUPFAM" id="SSF46565">
    <property type="entry name" value="Chaperone J-domain"/>
    <property type="match status" value="1"/>
</dbReference>
<evidence type="ECO:0000259" key="3">
    <source>
        <dbReference type="PROSITE" id="PS50076"/>
    </source>
</evidence>
<dbReference type="CDD" id="cd06257">
    <property type="entry name" value="DnaJ"/>
    <property type="match status" value="1"/>
</dbReference>
<sequence length="224" mass="25499">MIEKYFLVLKLKPGASLGEIKKAYKAQVKIWHPDRFPLESARLQLKAHDMFQEVTTAYKKLTEAYMNRRYTGGSGWKGKSTTYTRARQERKRTQTTGNSFNEEDKTPGFTTHTWSNGDKYEGQMFQEQMHGRGIFTCAQGYVYTGEFKHGKPNGLGKLVYDTGDEYEGSFLNDMLHGQGKYSYSNGDCYRGEFMNDLPHGHGVYVLANGNVYSGKWENGSLASK</sequence>
<dbReference type="EMBL" id="UINC01119683">
    <property type="protein sequence ID" value="SVC93691.1"/>
    <property type="molecule type" value="Genomic_DNA"/>
</dbReference>
<proteinExistence type="predicted"/>
<feature type="region of interest" description="Disordered" evidence="2">
    <location>
        <begin position="77"/>
        <end position="113"/>
    </location>
</feature>
<reference evidence="4" key="1">
    <citation type="submission" date="2018-05" db="EMBL/GenBank/DDBJ databases">
        <authorList>
            <person name="Lanie J.A."/>
            <person name="Ng W.-L."/>
            <person name="Kazmierczak K.M."/>
            <person name="Andrzejewski T.M."/>
            <person name="Davidsen T.M."/>
            <person name="Wayne K.J."/>
            <person name="Tettelin H."/>
            <person name="Glass J.I."/>
            <person name="Rusch D."/>
            <person name="Podicherti R."/>
            <person name="Tsui H.-C.T."/>
            <person name="Winkler M.E."/>
        </authorList>
    </citation>
    <scope>NUCLEOTIDE SEQUENCE</scope>
</reference>
<dbReference type="SUPFAM" id="SSF82185">
    <property type="entry name" value="Histone H3 K4-specific methyltransferase SET7/9 N-terminal domain"/>
    <property type="match status" value="1"/>
</dbReference>
<organism evidence="4">
    <name type="scientific">marine metagenome</name>
    <dbReference type="NCBI Taxonomy" id="408172"/>
    <lineage>
        <taxon>unclassified sequences</taxon>
        <taxon>metagenomes</taxon>
        <taxon>ecological metagenomes</taxon>
    </lineage>
</organism>
<dbReference type="FunFam" id="2.20.110.10:FF:000002">
    <property type="entry name" value="Phosphatidylinositol 4-phosphate 5-kinase 8"/>
    <property type="match status" value="2"/>
</dbReference>
<dbReference type="InterPro" id="IPR003409">
    <property type="entry name" value="MORN"/>
</dbReference>
<evidence type="ECO:0000256" key="2">
    <source>
        <dbReference type="SAM" id="MobiDB-lite"/>
    </source>
</evidence>
<dbReference type="PROSITE" id="PS50076">
    <property type="entry name" value="DNAJ_2"/>
    <property type="match status" value="1"/>
</dbReference>
<name>A0A382RAV5_9ZZZZ</name>
<accession>A0A382RAV5</accession>
<dbReference type="PANTHER" id="PTHR43215:SF14">
    <property type="entry name" value="RADIAL SPOKE HEAD 1 HOMOLOG"/>
    <property type="match status" value="1"/>
</dbReference>
<keyword evidence="1" id="KW-0677">Repeat</keyword>
<dbReference type="PRINTS" id="PR00625">
    <property type="entry name" value="JDOMAIN"/>
</dbReference>
<dbReference type="Pfam" id="PF00226">
    <property type="entry name" value="DnaJ"/>
    <property type="match status" value="1"/>
</dbReference>
<dbReference type="Pfam" id="PF02493">
    <property type="entry name" value="MORN"/>
    <property type="match status" value="4"/>
</dbReference>
<dbReference type="Gene3D" id="1.10.287.110">
    <property type="entry name" value="DnaJ domain"/>
    <property type="match status" value="1"/>
</dbReference>
<dbReference type="InterPro" id="IPR036869">
    <property type="entry name" value="J_dom_sf"/>
</dbReference>